<gene>
    <name evidence="2" type="ORF">Val02_04120</name>
</gene>
<dbReference type="RefSeq" id="WP_203897090.1">
    <property type="nucleotide sequence ID" value="NZ_BOPF01000002.1"/>
</dbReference>
<reference evidence="2" key="1">
    <citation type="submission" date="2021-01" db="EMBL/GenBank/DDBJ databases">
        <title>Whole genome shotgun sequence of Virgisporangium aliadipatigenens NBRC 105644.</title>
        <authorList>
            <person name="Komaki H."/>
            <person name="Tamura T."/>
        </authorList>
    </citation>
    <scope>NUCLEOTIDE SEQUENCE</scope>
    <source>
        <strain evidence="2">NBRC 105644</strain>
    </source>
</reference>
<evidence type="ECO:0000313" key="2">
    <source>
        <dbReference type="EMBL" id="GIJ43526.1"/>
    </source>
</evidence>
<dbReference type="Proteomes" id="UP000619260">
    <property type="component" value="Unassembled WGS sequence"/>
</dbReference>
<keyword evidence="1" id="KW-0812">Transmembrane</keyword>
<name>A0A8J4DN70_9ACTN</name>
<keyword evidence="1" id="KW-0472">Membrane</keyword>
<keyword evidence="3" id="KW-1185">Reference proteome</keyword>
<comment type="caution">
    <text evidence="2">The sequence shown here is derived from an EMBL/GenBank/DDBJ whole genome shotgun (WGS) entry which is preliminary data.</text>
</comment>
<accession>A0A8J4DN70</accession>
<organism evidence="2 3">
    <name type="scientific">Virgisporangium aliadipatigenens</name>
    <dbReference type="NCBI Taxonomy" id="741659"/>
    <lineage>
        <taxon>Bacteria</taxon>
        <taxon>Bacillati</taxon>
        <taxon>Actinomycetota</taxon>
        <taxon>Actinomycetes</taxon>
        <taxon>Micromonosporales</taxon>
        <taxon>Micromonosporaceae</taxon>
        <taxon>Virgisporangium</taxon>
    </lineage>
</organism>
<dbReference type="EMBL" id="BOPF01000002">
    <property type="protein sequence ID" value="GIJ43526.1"/>
    <property type="molecule type" value="Genomic_DNA"/>
</dbReference>
<protein>
    <submittedName>
        <fullName evidence="2">Uncharacterized protein</fullName>
    </submittedName>
</protein>
<feature type="transmembrane region" description="Helical" evidence="1">
    <location>
        <begin position="40"/>
        <end position="61"/>
    </location>
</feature>
<sequence>MTALHCAMLGLAGATVIEVFQFAGDLYKSRRWPWRKRNEIAPLMTAVVLRLGGSFILAFVLGADGKIDSASASAAVGMAAPVVTEKLMLTARAIAGGLGGNVDAGK</sequence>
<evidence type="ECO:0000256" key="1">
    <source>
        <dbReference type="SAM" id="Phobius"/>
    </source>
</evidence>
<proteinExistence type="predicted"/>
<dbReference type="AlphaFoldDB" id="A0A8J4DN70"/>
<keyword evidence="1" id="KW-1133">Transmembrane helix</keyword>
<evidence type="ECO:0000313" key="3">
    <source>
        <dbReference type="Proteomes" id="UP000619260"/>
    </source>
</evidence>